<keyword evidence="2" id="KW-0067">ATP-binding</keyword>
<dbReference type="SUPFAM" id="SSF56112">
    <property type="entry name" value="Protein kinase-like (PK-like)"/>
    <property type="match status" value="1"/>
</dbReference>
<dbReference type="Pfam" id="PF07714">
    <property type="entry name" value="PK_Tyr_Ser-Thr"/>
    <property type="match status" value="1"/>
</dbReference>
<dbReference type="AlphaFoldDB" id="A0A2Z6QX59"/>
<evidence type="ECO:0000313" key="6">
    <source>
        <dbReference type="Proteomes" id="UP000247702"/>
    </source>
</evidence>
<dbReference type="PANTHER" id="PTHR44329:SF298">
    <property type="entry name" value="MIXED LINEAGE KINASE DOMAIN-LIKE PROTEIN"/>
    <property type="match status" value="1"/>
</dbReference>
<dbReference type="GO" id="GO:0005524">
    <property type="term" value="F:ATP binding"/>
    <property type="evidence" value="ECO:0007669"/>
    <property type="project" value="UniProtKB-KW"/>
</dbReference>
<dbReference type="PROSITE" id="PS50011">
    <property type="entry name" value="PROTEIN_KINASE_DOM"/>
    <property type="match status" value="1"/>
</dbReference>
<protein>
    <submittedName>
        <fullName evidence="5">Kinase-like domain-containing protein</fullName>
    </submittedName>
</protein>
<dbReference type="InterPro" id="IPR000719">
    <property type="entry name" value="Prot_kinase_dom"/>
</dbReference>
<keyword evidence="1" id="KW-0547">Nucleotide-binding</keyword>
<name>A0A2Z6QX59_9GLOM</name>
<dbReference type="PANTHER" id="PTHR44329">
    <property type="entry name" value="SERINE/THREONINE-PROTEIN KINASE TNNI3K-RELATED"/>
    <property type="match status" value="1"/>
</dbReference>
<dbReference type="Proteomes" id="UP000247702">
    <property type="component" value="Unassembled WGS sequence"/>
</dbReference>
<evidence type="ECO:0000256" key="1">
    <source>
        <dbReference type="ARBA" id="ARBA00022741"/>
    </source>
</evidence>
<keyword evidence="5" id="KW-0418">Kinase</keyword>
<dbReference type="EMBL" id="BEXD01000158">
    <property type="protein sequence ID" value="GBB84826.1"/>
    <property type="molecule type" value="Genomic_DNA"/>
</dbReference>
<organism evidence="4 6">
    <name type="scientific">Rhizophagus clarus</name>
    <dbReference type="NCBI Taxonomy" id="94130"/>
    <lineage>
        <taxon>Eukaryota</taxon>
        <taxon>Fungi</taxon>
        <taxon>Fungi incertae sedis</taxon>
        <taxon>Mucoromycota</taxon>
        <taxon>Glomeromycotina</taxon>
        <taxon>Glomeromycetes</taxon>
        <taxon>Glomerales</taxon>
        <taxon>Glomeraceae</taxon>
        <taxon>Rhizophagus</taxon>
    </lineage>
</organism>
<proteinExistence type="predicted"/>
<gene>
    <name evidence="5" type="ORF">RCL2_002445500</name>
    <name evidence="4" type="ORF">RclHR1_01140015</name>
</gene>
<accession>A0A2Z6QX59</accession>
<keyword evidence="6" id="KW-1185">Reference proteome</keyword>
<dbReference type="PRINTS" id="PR00109">
    <property type="entry name" value="TYRKINASE"/>
</dbReference>
<keyword evidence="5" id="KW-0808">Transferase</keyword>
<dbReference type="Gene3D" id="1.10.510.10">
    <property type="entry name" value="Transferase(Phosphotransferase) domain 1"/>
    <property type="match status" value="1"/>
</dbReference>
<sequence>MDSCTCQQGSYFCKPCDSGRFRDNFARWSSGDSNLDELIQNSQLEAYDPGQLIEWIDYSNLENMEYIAKGGYGSIYKAIWKDGPIVSNKKAWDINKSEWRRQNCTEVAIKKFKNTTCINSEHLNEINISLKMCLMSGGINTIRIYGVTRDPQNGEYAIVTEFKNGGNLRELIRKYHNDLTWEAVLNIFYHISEALDYIHVEEYNHKDLHSGNILNSIESDKIMPVISDFGLCHPIDKNSTDKEPYGVLPFVAPEVLRGGKFTKEADIYGIGMIMSEVISGESPFVDREYDMNLSLAICNGQRPQIPEYTPKPYVTLMNRCWDPDPTNRPTSFDLCKHFSIMRDILRGNSNLNLVSEEYKERVKEAFNQERENKWKARLAELAINPKPPKISQNLFTSKQLDYSQCLSQKLTVEDWMNNN</sequence>
<evidence type="ECO:0000313" key="4">
    <source>
        <dbReference type="EMBL" id="GBB84826.1"/>
    </source>
</evidence>
<evidence type="ECO:0000259" key="3">
    <source>
        <dbReference type="PROSITE" id="PS50011"/>
    </source>
</evidence>
<dbReference type="EMBL" id="BLAL01000261">
    <property type="protein sequence ID" value="GES97887.1"/>
    <property type="molecule type" value="Genomic_DNA"/>
</dbReference>
<dbReference type="GO" id="GO:0004674">
    <property type="term" value="F:protein serine/threonine kinase activity"/>
    <property type="evidence" value="ECO:0007669"/>
    <property type="project" value="TreeGrafter"/>
</dbReference>
<evidence type="ECO:0000313" key="5">
    <source>
        <dbReference type="EMBL" id="GES97887.1"/>
    </source>
</evidence>
<dbReference type="InterPro" id="IPR051681">
    <property type="entry name" value="Ser/Thr_Kinases-Pseudokinases"/>
</dbReference>
<dbReference type="Proteomes" id="UP000615446">
    <property type="component" value="Unassembled WGS sequence"/>
</dbReference>
<comment type="caution">
    <text evidence="4">The sequence shown here is derived from an EMBL/GenBank/DDBJ whole genome shotgun (WGS) entry which is preliminary data.</text>
</comment>
<dbReference type="OrthoDB" id="2437857at2759"/>
<dbReference type="InterPro" id="IPR011009">
    <property type="entry name" value="Kinase-like_dom_sf"/>
</dbReference>
<reference evidence="5" key="2">
    <citation type="submission" date="2019-10" db="EMBL/GenBank/DDBJ databases">
        <title>Conservation and host-specific expression of non-tandemly repeated heterogenous ribosome RNA gene in arbuscular mycorrhizal fungi.</title>
        <authorList>
            <person name="Maeda T."/>
            <person name="Kobayashi Y."/>
            <person name="Nakagawa T."/>
            <person name="Ezawa T."/>
            <person name="Yamaguchi K."/>
            <person name="Bino T."/>
            <person name="Nishimoto Y."/>
            <person name="Shigenobu S."/>
            <person name="Kawaguchi M."/>
        </authorList>
    </citation>
    <scope>NUCLEOTIDE SEQUENCE</scope>
    <source>
        <strain evidence="5">HR1</strain>
    </source>
</reference>
<reference evidence="4 6" key="1">
    <citation type="submission" date="2017-11" db="EMBL/GenBank/DDBJ databases">
        <title>The genome of Rhizophagus clarus HR1 reveals common genetic basis of auxotrophy among arbuscular mycorrhizal fungi.</title>
        <authorList>
            <person name="Kobayashi Y."/>
        </authorList>
    </citation>
    <scope>NUCLEOTIDE SEQUENCE [LARGE SCALE GENOMIC DNA]</scope>
    <source>
        <strain evidence="4 6">HR1</strain>
    </source>
</reference>
<feature type="domain" description="Protein kinase" evidence="3">
    <location>
        <begin position="61"/>
        <end position="340"/>
    </location>
</feature>
<evidence type="ECO:0000256" key="2">
    <source>
        <dbReference type="ARBA" id="ARBA00022840"/>
    </source>
</evidence>
<dbReference type="InterPro" id="IPR001245">
    <property type="entry name" value="Ser-Thr/Tyr_kinase_cat_dom"/>
</dbReference>